<dbReference type="RefSeq" id="WP_212904823.1">
    <property type="nucleotide sequence ID" value="NZ_BOPZ01000028.1"/>
</dbReference>
<dbReference type="SMART" id="SM00729">
    <property type="entry name" value="Elp3"/>
    <property type="match status" value="1"/>
</dbReference>
<dbReference type="CDD" id="cd01335">
    <property type="entry name" value="Radical_SAM"/>
    <property type="match status" value="1"/>
</dbReference>
<dbReference type="PANTHER" id="PTHR43787">
    <property type="entry name" value="FEMO COFACTOR BIOSYNTHESIS PROTEIN NIFB-RELATED"/>
    <property type="match status" value="1"/>
</dbReference>
<keyword evidence="8" id="KW-0479">Metal-binding</keyword>
<dbReference type="SFLD" id="SFLDS00029">
    <property type="entry name" value="Radical_SAM"/>
    <property type="match status" value="1"/>
</dbReference>
<keyword evidence="6" id="KW-0004">4Fe-4S</keyword>
<dbReference type="GO" id="GO:0046872">
    <property type="term" value="F:metal ion binding"/>
    <property type="evidence" value="ECO:0007669"/>
    <property type="project" value="UniProtKB-KW"/>
</dbReference>
<dbReference type="InterPro" id="IPR058240">
    <property type="entry name" value="rSAM_sf"/>
</dbReference>
<accession>A0A919S1I4</accession>
<evidence type="ECO:0000256" key="12">
    <source>
        <dbReference type="ARBA" id="ARBA00023239"/>
    </source>
</evidence>
<evidence type="ECO:0000256" key="6">
    <source>
        <dbReference type="ARBA" id="ARBA00022485"/>
    </source>
</evidence>
<sequence length="298" mass="32736">MSISINKCKNDLSYSKSLELHPCFSREAHFKHGRIHLPVSPTCNIQCKFCKRSLNKSEVRPGVSNVILSPKKAIETLDKALQLCPEITVVGVAGPGDTLATEYALETFALVHQKYPHLIKCLSTNGLLLSKYAHRIVEVGVKTITVTVNAVDADILKNICSHIVDDGEILYGRKASSKLISRQLDGIKKIVELGVIVKINTVLIPGINDEHIEEIVRTVEEAGASLINIIPLIPQGDMIHLKAPSSLELEFARETAEKYLPVFRHCRQCRADACGIPGSKIDLSSILYGESTHTFSHG</sequence>
<evidence type="ECO:0000256" key="5">
    <source>
        <dbReference type="ARBA" id="ARBA00021702"/>
    </source>
</evidence>
<dbReference type="SUPFAM" id="SSF102114">
    <property type="entry name" value="Radical SAM enzymes"/>
    <property type="match status" value="1"/>
</dbReference>
<evidence type="ECO:0000313" key="17">
    <source>
        <dbReference type="Proteomes" id="UP000679179"/>
    </source>
</evidence>
<keyword evidence="17" id="KW-1185">Reference proteome</keyword>
<dbReference type="SFLD" id="SFLDG01067">
    <property type="entry name" value="SPASM/twitch_domain_containing"/>
    <property type="match status" value="1"/>
</dbReference>
<dbReference type="PANTHER" id="PTHR43787:SF13">
    <property type="entry name" value="FEMO COFACTOR BIOSYNTHESIS PROTEIN NIFB"/>
    <property type="match status" value="1"/>
</dbReference>
<dbReference type="AlphaFoldDB" id="A0A919S1I4"/>
<evidence type="ECO:0000256" key="13">
    <source>
        <dbReference type="ARBA" id="ARBA00030926"/>
    </source>
</evidence>
<keyword evidence="9" id="KW-0408">Iron</keyword>
<evidence type="ECO:0000256" key="2">
    <source>
        <dbReference type="ARBA" id="ARBA00003522"/>
    </source>
</evidence>
<evidence type="ECO:0000256" key="8">
    <source>
        <dbReference type="ARBA" id="ARBA00022723"/>
    </source>
</evidence>
<dbReference type="PROSITE" id="PS51918">
    <property type="entry name" value="RADICAL_SAM"/>
    <property type="match status" value="1"/>
</dbReference>
<comment type="similarity">
    <text evidence="4">Belongs to the radical SAM superfamily. NifB family.</text>
</comment>
<dbReference type="InterPro" id="IPR006638">
    <property type="entry name" value="Elp3/MiaA/NifB-like_rSAM"/>
</dbReference>
<evidence type="ECO:0000256" key="4">
    <source>
        <dbReference type="ARBA" id="ARBA00006804"/>
    </source>
</evidence>
<protein>
    <recommendedName>
        <fullName evidence="5">FeMo cofactor biosynthesis protein NifB</fullName>
    </recommendedName>
    <alternativeName>
        <fullName evidence="14">Nitrogenase cofactor maturase NifB</fullName>
    </alternativeName>
    <alternativeName>
        <fullName evidence="13">Radical SAM assemblase NifB</fullName>
    </alternativeName>
</protein>
<organism evidence="16 17">
    <name type="scientific">Clostridium polyendosporum</name>
    <dbReference type="NCBI Taxonomy" id="69208"/>
    <lineage>
        <taxon>Bacteria</taxon>
        <taxon>Bacillati</taxon>
        <taxon>Bacillota</taxon>
        <taxon>Clostridia</taxon>
        <taxon>Eubacteriales</taxon>
        <taxon>Clostridiaceae</taxon>
        <taxon>Clostridium</taxon>
    </lineage>
</organism>
<dbReference type="Proteomes" id="UP000679179">
    <property type="component" value="Unassembled WGS sequence"/>
</dbReference>
<gene>
    <name evidence="16" type="ORF">CPJCM30710_28100</name>
</gene>
<keyword evidence="11" id="KW-0535">Nitrogen fixation</keyword>
<dbReference type="InterPro" id="IPR013785">
    <property type="entry name" value="Aldolase_TIM"/>
</dbReference>
<comment type="pathway">
    <text evidence="3">Cofactor biosynthesis; Fe-Mo cofactor biosynthesis.</text>
</comment>
<evidence type="ECO:0000256" key="11">
    <source>
        <dbReference type="ARBA" id="ARBA00023231"/>
    </source>
</evidence>
<comment type="cofactor">
    <cofactor evidence="1">
        <name>[4Fe-4S] cluster</name>
        <dbReference type="ChEBI" id="CHEBI:49883"/>
    </cofactor>
</comment>
<reference evidence="16" key="1">
    <citation type="submission" date="2021-03" db="EMBL/GenBank/DDBJ databases">
        <title>Taxonomic study of Clostridium polyendosporum from meadow-gley soil under rice.</title>
        <authorList>
            <person name="Kobayashi H."/>
            <person name="Tanizawa Y."/>
            <person name="Yagura M."/>
        </authorList>
    </citation>
    <scope>NUCLEOTIDE SEQUENCE</scope>
    <source>
        <strain evidence="16">JCM 30710</strain>
    </source>
</reference>
<feature type="domain" description="Radical SAM core" evidence="15">
    <location>
        <begin position="29"/>
        <end position="270"/>
    </location>
</feature>
<dbReference type="Pfam" id="PF04055">
    <property type="entry name" value="Radical_SAM"/>
    <property type="match status" value="1"/>
</dbReference>
<evidence type="ECO:0000259" key="15">
    <source>
        <dbReference type="PROSITE" id="PS51918"/>
    </source>
</evidence>
<evidence type="ECO:0000256" key="3">
    <source>
        <dbReference type="ARBA" id="ARBA00005155"/>
    </source>
</evidence>
<dbReference type="GO" id="GO:0016829">
    <property type="term" value="F:lyase activity"/>
    <property type="evidence" value="ECO:0007669"/>
    <property type="project" value="UniProtKB-KW"/>
</dbReference>
<evidence type="ECO:0000256" key="9">
    <source>
        <dbReference type="ARBA" id="ARBA00023004"/>
    </source>
</evidence>
<evidence type="ECO:0000256" key="1">
    <source>
        <dbReference type="ARBA" id="ARBA00001966"/>
    </source>
</evidence>
<dbReference type="InterPro" id="IPR000385">
    <property type="entry name" value="MoaA_NifB_PqqE_Fe-S-bd_CS"/>
</dbReference>
<dbReference type="GO" id="GO:0032324">
    <property type="term" value="P:molybdopterin cofactor biosynthetic process"/>
    <property type="evidence" value="ECO:0007669"/>
    <property type="project" value="UniProtKB-ARBA"/>
</dbReference>
<comment type="function">
    <text evidence="2">Involved in the biosynthesis of the iron-molybdenum cofactor (FeMo-co or M-cluster) found in the dinitrogenase enzyme of the nitrogenase complex in nitrogen-fixing microorganisms. NifB catalyzes the crucial step of radical SAM-dependent carbide insertion that occurs concomitant with the insertion of a 9th sulfur and the rearrangement/coupling of two [4Fe-4S] clusters into a [8Fe-9S-C] cluster, the precursor to the M-cluster.</text>
</comment>
<dbReference type="Gene3D" id="3.20.20.70">
    <property type="entry name" value="Aldolase class I"/>
    <property type="match status" value="1"/>
</dbReference>
<dbReference type="PROSITE" id="PS01305">
    <property type="entry name" value="MOAA_NIFB_PQQE"/>
    <property type="match status" value="1"/>
</dbReference>
<dbReference type="EMBL" id="BOPZ01000028">
    <property type="protein sequence ID" value="GIM30144.1"/>
    <property type="molecule type" value="Genomic_DNA"/>
</dbReference>
<evidence type="ECO:0000256" key="14">
    <source>
        <dbReference type="ARBA" id="ARBA00032102"/>
    </source>
</evidence>
<keyword evidence="10" id="KW-0411">Iron-sulfur</keyword>
<name>A0A919S1I4_9CLOT</name>
<proteinExistence type="inferred from homology"/>
<comment type="caution">
    <text evidence="16">The sequence shown here is derived from an EMBL/GenBank/DDBJ whole genome shotgun (WGS) entry which is preliminary data.</text>
</comment>
<keyword evidence="12" id="KW-0456">Lyase</keyword>
<evidence type="ECO:0000256" key="10">
    <source>
        <dbReference type="ARBA" id="ARBA00023014"/>
    </source>
</evidence>
<evidence type="ECO:0000256" key="7">
    <source>
        <dbReference type="ARBA" id="ARBA00022691"/>
    </source>
</evidence>
<dbReference type="GO" id="GO:0051539">
    <property type="term" value="F:4 iron, 4 sulfur cluster binding"/>
    <property type="evidence" value="ECO:0007669"/>
    <property type="project" value="UniProtKB-KW"/>
</dbReference>
<dbReference type="InterPro" id="IPR007197">
    <property type="entry name" value="rSAM"/>
</dbReference>
<evidence type="ECO:0000313" key="16">
    <source>
        <dbReference type="EMBL" id="GIM30144.1"/>
    </source>
</evidence>
<keyword evidence="7" id="KW-0949">S-adenosyl-L-methionine</keyword>